<proteinExistence type="predicted"/>
<dbReference type="Proteomes" id="UP000765509">
    <property type="component" value="Unassembled WGS sequence"/>
</dbReference>
<evidence type="ECO:0000313" key="2">
    <source>
        <dbReference type="Proteomes" id="UP000765509"/>
    </source>
</evidence>
<dbReference type="EMBL" id="AVOT02005285">
    <property type="protein sequence ID" value="MBW0478698.1"/>
    <property type="molecule type" value="Genomic_DNA"/>
</dbReference>
<sequence length="218" mass="25185">MATEKKNKYKSKLKDNLVTNTSYSIAFHPFIPEPDINRRAHFNYKSGFLQASSANNIIGTSIPTKKMFSRKEYYNNFDKKIVNKNTIKNNSNLSTNINRPFGSNSPDLNSNEINNKENNYLKPTTILTTPNINKNISRKIRISVTKNNDNKIVNSNINEKIISNKIKNHIERKLNGQLISDKLKISHTFRAITYKIFDEEGVDSFLYNKRYTVLKTSE</sequence>
<evidence type="ECO:0000313" key="1">
    <source>
        <dbReference type="EMBL" id="MBW0478698.1"/>
    </source>
</evidence>
<dbReference type="AlphaFoldDB" id="A0A9Q3C7V4"/>
<name>A0A9Q3C7V4_9BASI</name>
<reference evidence="1" key="1">
    <citation type="submission" date="2021-03" db="EMBL/GenBank/DDBJ databases">
        <title>Draft genome sequence of rust myrtle Austropuccinia psidii MF-1, a brazilian biotype.</title>
        <authorList>
            <person name="Quecine M.C."/>
            <person name="Pachon D.M.R."/>
            <person name="Bonatelli M.L."/>
            <person name="Correr F.H."/>
            <person name="Franceschini L.M."/>
            <person name="Leite T.F."/>
            <person name="Margarido G.R.A."/>
            <person name="Almeida C.A."/>
            <person name="Ferrarezi J.A."/>
            <person name="Labate C.A."/>
        </authorList>
    </citation>
    <scope>NUCLEOTIDE SEQUENCE</scope>
    <source>
        <strain evidence="1">MF-1</strain>
    </source>
</reference>
<comment type="caution">
    <text evidence="1">The sequence shown here is derived from an EMBL/GenBank/DDBJ whole genome shotgun (WGS) entry which is preliminary data.</text>
</comment>
<gene>
    <name evidence="1" type="ORF">O181_018413</name>
</gene>
<organism evidence="1 2">
    <name type="scientific">Austropuccinia psidii MF-1</name>
    <dbReference type="NCBI Taxonomy" id="1389203"/>
    <lineage>
        <taxon>Eukaryota</taxon>
        <taxon>Fungi</taxon>
        <taxon>Dikarya</taxon>
        <taxon>Basidiomycota</taxon>
        <taxon>Pucciniomycotina</taxon>
        <taxon>Pucciniomycetes</taxon>
        <taxon>Pucciniales</taxon>
        <taxon>Sphaerophragmiaceae</taxon>
        <taxon>Austropuccinia</taxon>
    </lineage>
</organism>
<protein>
    <submittedName>
        <fullName evidence="1">Uncharacterized protein</fullName>
    </submittedName>
</protein>
<accession>A0A9Q3C7V4</accession>
<keyword evidence="2" id="KW-1185">Reference proteome</keyword>